<feature type="domain" description="SANT and BTB" evidence="2">
    <location>
        <begin position="155"/>
        <end position="256"/>
    </location>
</feature>
<dbReference type="CTD" id="421196"/>
<feature type="compositionally biased region" description="Basic residues" evidence="1">
    <location>
        <begin position="584"/>
        <end position="597"/>
    </location>
</feature>
<evidence type="ECO:0000256" key="1">
    <source>
        <dbReference type="SAM" id="MobiDB-lite"/>
    </source>
</evidence>
<feature type="compositionally biased region" description="Basic and acidic residues" evidence="1">
    <location>
        <begin position="125"/>
        <end position="147"/>
    </location>
</feature>
<reference evidence="3" key="1">
    <citation type="submission" date="2022-11" db="UniProtKB">
        <authorList>
            <consortium name="EnsemblMetazoa"/>
        </authorList>
    </citation>
    <scope>IDENTIFICATION</scope>
</reference>
<proteinExistence type="predicted"/>
<dbReference type="Gene3D" id="3.30.710.10">
    <property type="entry name" value="Potassium Channel Kv1.1, Chain A"/>
    <property type="match status" value="1"/>
</dbReference>
<organism evidence="3 4">
    <name type="scientific">Patiria miniata</name>
    <name type="common">Bat star</name>
    <name type="synonym">Asterina miniata</name>
    <dbReference type="NCBI Taxonomy" id="46514"/>
    <lineage>
        <taxon>Eukaryota</taxon>
        <taxon>Metazoa</taxon>
        <taxon>Echinodermata</taxon>
        <taxon>Eleutherozoa</taxon>
        <taxon>Asterozoa</taxon>
        <taxon>Asteroidea</taxon>
        <taxon>Valvatacea</taxon>
        <taxon>Valvatida</taxon>
        <taxon>Asterinidae</taxon>
        <taxon>Patiria</taxon>
    </lineage>
</organism>
<feature type="compositionally biased region" description="Acidic residues" evidence="1">
    <location>
        <begin position="565"/>
        <end position="578"/>
    </location>
</feature>
<accession>A0A914AAP3</accession>
<dbReference type="Proteomes" id="UP000887568">
    <property type="component" value="Unplaced"/>
</dbReference>
<feature type="compositionally biased region" description="Basic and acidic residues" evidence="1">
    <location>
        <begin position="546"/>
        <end position="564"/>
    </location>
</feature>
<feature type="compositionally biased region" description="Polar residues" evidence="1">
    <location>
        <begin position="86"/>
        <end position="99"/>
    </location>
</feature>
<dbReference type="PANTHER" id="PTHR20946">
    <property type="entry name" value="SANT AND BTB DOMAIN REGULATOR OF CLASS SWITCH RECOMBINATION"/>
    <property type="match status" value="1"/>
</dbReference>
<dbReference type="Gene3D" id="1.10.10.60">
    <property type="entry name" value="Homeodomain-like"/>
    <property type="match status" value="1"/>
</dbReference>
<dbReference type="AlphaFoldDB" id="A0A914AAP3"/>
<dbReference type="OrthoDB" id="550012at2759"/>
<feature type="region of interest" description="Disordered" evidence="1">
    <location>
        <begin position="546"/>
        <end position="610"/>
    </location>
</feature>
<dbReference type="RefSeq" id="XP_038060833.1">
    <property type="nucleotide sequence ID" value="XM_038204905.1"/>
</dbReference>
<feature type="region of interest" description="Disordered" evidence="1">
    <location>
        <begin position="62"/>
        <end position="150"/>
    </location>
</feature>
<dbReference type="OMA" id="CNMNCIS"/>
<dbReference type="CDD" id="cd00167">
    <property type="entry name" value="SANT"/>
    <property type="match status" value="1"/>
</dbReference>
<dbReference type="InterPro" id="IPR011333">
    <property type="entry name" value="SKP1/BTB/POZ_sf"/>
</dbReference>
<dbReference type="EnsemblMetazoa" id="XM_038204905.1">
    <property type="protein sequence ID" value="XP_038060833.1"/>
    <property type="gene ID" value="LOC119731692"/>
</dbReference>
<keyword evidence="4" id="KW-1185">Reference proteome</keyword>
<evidence type="ECO:0000313" key="3">
    <source>
        <dbReference type="EnsemblMetazoa" id="XP_038060833.1"/>
    </source>
</evidence>
<feature type="compositionally biased region" description="Basic and acidic residues" evidence="1">
    <location>
        <begin position="100"/>
        <end position="115"/>
    </location>
</feature>
<protein>
    <recommendedName>
        <fullName evidence="2">SANT and BTB domain-containing protein</fullName>
    </recommendedName>
</protein>
<dbReference type="InterPro" id="IPR001005">
    <property type="entry name" value="SANT/Myb"/>
</dbReference>
<dbReference type="Pfam" id="PF11822">
    <property type="entry name" value="BTB_SANBR"/>
    <property type="match status" value="1"/>
</dbReference>
<name>A0A914AAP3_PATMI</name>
<dbReference type="InterPro" id="IPR021777">
    <property type="entry name" value="SANBR_BTB"/>
</dbReference>
<dbReference type="PANTHER" id="PTHR20946:SF0">
    <property type="entry name" value="SANT AND BTB DOMAIN REGULATOR OF CLASS SWITCH RECOMBINATION"/>
    <property type="match status" value="1"/>
</dbReference>
<dbReference type="InterPro" id="IPR045902">
    <property type="entry name" value="SANBR-like"/>
</dbReference>
<sequence>MIRRDSPSRAVALDLMLRTFMNSSDFNNMQSKNWEAIAKLIPGTTPQECAKRFQELQSAAGDLSPVGDFTGLAARGKPAPRGRPGSATSKYQRPPSTSTTEEKREEQRQGRKEVQQEFANNNSHQDPDDSSDKKRHQEPDKDKKKLGPDSYGPNMVIHVCDEAKNVKKDFTCPRDLLVTEMRYFAEYLSSDTQRWEEVDISVHCDVQIFDWLMCYVKRNCPGSQTRLAPNLDASNVISILISSDFLKMDSLVNECINFCHKKMSAIVATPCNMNCINDKLSTRIADLFTDLEVDEVKDRKDKFKSKLFCKKIEGMFEASKPAATLYRCQHCKRLLTKELQSKLKCIPTRMSIDRQGNVVYHHQRDPSWDINDYLLAIRSELKSWREVYWRLWATVNSLPCSRCKLVFPCSELGHCRFHPEPPKFDNSGAASSTATGTYGCCQQKTLRFDPLNQNTGCQVRDHIVMIPTQEKSPEVGGASNHQVKGGKDNAQTLDILLERKDFMCIPPKSPEQEKWHDINIFRSEEASCGLAEDGIGIKGQLQNIFPDDHVPLSNHSDGRHRDVDSSSDFDSSDDEVGDEELRVSSKHRHKHLVRKMSSKSSVSKEKHNSLMSVDSAASNICYRTKWDPHRSLRFNQDNQREEDHKRNQLMVNHLAKLRTSTGERHEKTKIKEYAGGLFSRLDAQFKASSQFSKPATTQVTLQRAKTRANQLRTT</sequence>
<evidence type="ECO:0000259" key="2">
    <source>
        <dbReference type="Pfam" id="PF11822"/>
    </source>
</evidence>
<evidence type="ECO:0000313" key="4">
    <source>
        <dbReference type="Proteomes" id="UP000887568"/>
    </source>
</evidence>
<dbReference type="GeneID" id="119731692"/>